<sequence>MEGRRRLGAPVVLQLGISTNHP</sequence>
<gene>
    <name evidence="1" type="ORF">TIFTF001_031536</name>
</gene>
<proteinExistence type="predicted"/>
<accession>A0AA88DVH3</accession>
<keyword evidence="2" id="KW-1185">Reference proteome</keyword>
<dbReference type="AlphaFoldDB" id="A0AA88DVH3"/>
<protein>
    <submittedName>
        <fullName evidence="1">Uncharacterized protein</fullName>
    </submittedName>
</protein>
<dbReference type="Proteomes" id="UP001187192">
    <property type="component" value="Unassembled WGS sequence"/>
</dbReference>
<reference evidence="1" key="1">
    <citation type="submission" date="2023-07" db="EMBL/GenBank/DDBJ databases">
        <title>draft genome sequence of fig (Ficus carica).</title>
        <authorList>
            <person name="Takahashi T."/>
            <person name="Nishimura K."/>
        </authorList>
    </citation>
    <scope>NUCLEOTIDE SEQUENCE</scope>
</reference>
<evidence type="ECO:0000313" key="1">
    <source>
        <dbReference type="EMBL" id="GMN62471.1"/>
    </source>
</evidence>
<evidence type="ECO:0000313" key="2">
    <source>
        <dbReference type="Proteomes" id="UP001187192"/>
    </source>
</evidence>
<feature type="non-terminal residue" evidence="1">
    <location>
        <position position="22"/>
    </location>
</feature>
<organism evidence="1 2">
    <name type="scientific">Ficus carica</name>
    <name type="common">Common fig</name>
    <dbReference type="NCBI Taxonomy" id="3494"/>
    <lineage>
        <taxon>Eukaryota</taxon>
        <taxon>Viridiplantae</taxon>
        <taxon>Streptophyta</taxon>
        <taxon>Embryophyta</taxon>
        <taxon>Tracheophyta</taxon>
        <taxon>Spermatophyta</taxon>
        <taxon>Magnoliopsida</taxon>
        <taxon>eudicotyledons</taxon>
        <taxon>Gunneridae</taxon>
        <taxon>Pentapetalae</taxon>
        <taxon>rosids</taxon>
        <taxon>fabids</taxon>
        <taxon>Rosales</taxon>
        <taxon>Moraceae</taxon>
        <taxon>Ficeae</taxon>
        <taxon>Ficus</taxon>
    </lineage>
</organism>
<name>A0AA88DVH3_FICCA</name>
<dbReference type="EMBL" id="BTGU01000129">
    <property type="protein sequence ID" value="GMN62471.1"/>
    <property type="molecule type" value="Genomic_DNA"/>
</dbReference>
<comment type="caution">
    <text evidence="1">The sequence shown here is derived from an EMBL/GenBank/DDBJ whole genome shotgun (WGS) entry which is preliminary data.</text>
</comment>